<sequence>MMKDKSLDNFCHIRDIFSKFNENNAKYYSVNEYVTMNEQLLKSRGRCQFLQFMPNKPGKYGLKLFALCDVKTFYTLKFEPYVGTQTDGQFKTSYDTLDIVMRLYESIYGSGRNIACYNWYTSVPLAEELLKK</sequence>
<evidence type="ECO:0000313" key="2">
    <source>
        <dbReference type="EMBL" id="GBN01118.1"/>
    </source>
</evidence>
<dbReference type="OrthoDB" id="6430771at2759"/>
<dbReference type="InterPro" id="IPR029526">
    <property type="entry name" value="PGBD"/>
</dbReference>
<accession>A0A4Y2KFL3</accession>
<feature type="domain" description="PiggyBac transposable element-derived protein" evidence="1">
    <location>
        <begin position="6"/>
        <end position="132"/>
    </location>
</feature>
<dbReference type="EMBL" id="BGPR01004584">
    <property type="protein sequence ID" value="GBN01118.1"/>
    <property type="molecule type" value="Genomic_DNA"/>
</dbReference>
<keyword evidence="3" id="KW-1185">Reference proteome</keyword>
<gene>
    <name evidence="2" type="ORF">AVEN_262296_1</name>
</gene>
<proteinExistence type="predicted"/>
<protein>
    <recommendedName>
        <fullName evidence="1">PiggyBac transposable element-derived protein domain-containing protein</fullName>
    </recommendedName>
</protein>
<dbReference type="PANTHER" id="PTHR46599">
    <property type="entry name" value="PIGGYBAC TRANSPOSABLE ELEMENT-DERIVED PROTEIN 4"/>
    <property type="match status" value="1"/>
</dbReference>
<dbReference type="PANTHER" id="PTHR46599:SF6">
    <property type="entry name" value="DUAL SPECIFICITY PHOSPHATASE 26"/>
    <property type="match status" value="1"/>
</dbReference>
<reference evidence="2 3" key="1">
    <citation type="journal article" date="2019" name="Sci. Rep.">
        <title>Orb-weaving spider Araneus ventricosus genome elucidates the spidroin gene catalogue.</title>
        <authorList>
            <person name="Kono N."/>
            <person name="Nakamura H."/>
            <person name="Ohtoshi R."/>
            <person name="Moran D.A.P."/>
            <person name="Shinohara A."/>
            <person name="Yoshida Y."/>
            <person name="Fujiwara M."/>
            <person name="Mori M."/>
            <person name="Tomita M."/>
            <person name="Arakawa K."/>
        </authorList>
    </citation>
    <scope>NUCLEOTIDE SEQUENCE [LARGE SCALE GENOMIC DNA]</scope>
</reference>
<organism evidence="2 3">
    <name type="scientific">Araneus ventricosus</name>
    <name type="common">Orbweaver spider</name>
    <name type="synonym">Epeira ventricosa</name>
    <dbReference type="NCBI Taxonomy" id="182803"/>
    <lineage>
        <taxon>Eukaryota</taxon>
        <taxon>Metazoa</taxon>
        <taxon>Ecdysozoa</taxon>
        <taxon>Arthropoda</taxon>
        <taxon>Chelicerata</taxon>
        <taxon>Arachnida</taxon>
        <taxon>Araneae</taxon>
        <taxon>Araneomorphae</taxon>
        <taxon>Entelegynae</taxon>
        <taxon>Araneoidea</taxon>
        <taxon>Araneidae</taxon>
        <taxon>Araneus</taxon>
    </lineage>
</organism>
<dbReference type="Proteomes" id="UP000499080">
    <property type="component" value="Unassembled WGS sequence"/>
</dbReference>
<comment type="caution">
    <text evidence="2">The sequence shown here is derived from an EMBL/GenBank/DDBJ whole genome shotgun (WGS) entry which is preliminary data.</text>
</comment>
<dbReference type="AlphaFoldDB" id="A0A4Y2KFL3"/>
<evidence type="ECO:0000259" key="1">
    <source>
        <dbReference type="Pfam" id="PF13843"/>
    </source>
</evidence>
<evidence type="ECO:0000313" key="3">
    <source>
        <dbReference type="Proteomes" id="UP000499080"/>
    </source>
</evidence>
<name>A0A4Y2KFL3_ARAVE</name>
<dbReference type="Pfam" id="PF13843">
    <property type="entry name" value="DDE_Tnp_1_7"/>
    <property type="match status" value="1"/>
</dbReference>